<reference evidence="2" key="1">
    <citation type="submission" date="2023-07" db="EMBL/GenBank/DDBJ databases">
        <title>draft genome sequence of fig (Ficus carica).</title>
        <authorList>
            <person name="Takahashi T."/>
            <person name="Nishimura K."/>
        </authorList>
    </citation>
    <scope>NUCLEOTIDE SEQUENCE</scope>
</reference>
<evidence type="ECO:0000313" key="3">
    <source>
        <dbReference type="Proteomes" id="UP001187192"/>
    </source>
</evidence>
<dbReference type="EMBL" id="BTGU01000001">
    <property type="protein sequence ID" value="GMN23342.1"/>
    <property type="molecule type" value="Genomic_DNA"/>
</dbReference>
<dbReference type="AlphaFoldDB" id="A0AA87YW14"/>
<feature type="region of interest" description="Disordered" evidence="1">
    <location>
        <begin position="19"/>
        <end position="94"/>
    </location>
</feature>
<dbReference type="Proteomes" id="UP001187192">
    <property type="component" value="Unassembled WGS sequence"/>
</dbReference>
<comment type="caution">
    <text evidence="2">The sequence shown here is derived from an EMBL/GenBank/DDBJ whole genome shotgun (WGS) entry which is preliminary data.</text>
</comment>
<organism evidence="2 3">
    <name type="scientific">Ficus carica</name>
    <name type="common">Common fig</name>
    <dbReference type="NCBI Taxonomy" id="3494"/>
    <lineage>
        <taxon>Eukaryota</taxon>
        <taxon>Viridiplantae</taxon>
        <taxon>Streptophyta</taxon>
        <taxon>Embryophyta</taxon>
        <taxon>Tracheophyta</taxon>
        <taxon>Spermatophyta</taxon>
        <taxon>Magnoliopsida</taxon>
        <taxon>eudicotyledons</taxon>
        <taxon>Gunneridae</taxon>
        <taxon>Pentapetalae</taxon>
        <taxon>rosids</taxon>
        <taxon>fabids</taxon>
        <taxon>Rosales</taxon>
        <taxon>Moraceae</taxon>
        <taxon>Ficeae</taxon>
        <taxon>Ficus</taxon>
    </lineage>
</organism>
<name>A0AA87YW14_FICCA</name>
<feature type="compositionally biased region" description="Basic residues" evidence="1">
    <location>
        <begin position="27"/>
        <end position="39"/>
    </location>
</feature>
<gene>
    <name evidence="2" type="ORF">TIFTF001_000080</name>
</gene>
<evidence type="ECO:0000313" key="2">
    <source>
        <dbReference type="EMBL" id="GMN23342.1"/>
    </source>
</evidence>
<feature type="compositionally biased region" description="Low complexity" evidence="1">
    <location>
        <begin position="73"/>
        <end position="87"/>
    </location>
</feature>
<evidence type="ECO:0000256" key="1">
    <source>
        <dbReference type="SAM" id="MobiDB-lite"/>
    </source>
</evidence>
<accession>A0AA87YW14</accession>
<protein>
    <submittedName>
        <fullName evidence="2">Uncharacterized protein</fullName>
    </submittedName>
</protein>
<sequence>MESLQKLFRKKKEKKKLSLPIFFQLTGRRRRQSSRRKRGSSPTLSSRWQHLRPPNHIVAPPLHIVSGHPPLPSAASRRAPSSQPATSTFGSVLLGAARKPWHRRSLL</sequence>
<keyword evidence="3" id="KW-1185">Reference proteome</keyword>
<proteinExistence type="predicted"/>